<dbReference type="Gene3D" id="1.10.287.1060">
    <property type="entry name" value="ESAT-6-like"/>
    <property type="match status" value="1"/>
</dbReference>
<dbReference type="RefSeq" id="WP_284921376.1">
    <property type="nucleotide sequence ID" value="NZ_CP126980.1"/>
</dbReference>
<keyword evidence="2" id="KW-1185">Reference proteome</keyword>
<evidence type="ECO:0008006" key="3">
    <source>
        <dbReference type="Google" id="ProtNLM"/>
    </source>
</evidence>
<sequence>MSEYLSLPEGPAAAARVGTKLQAEAQDFKEKAQRVLADIRALDQNRPWGGDEAGKAFEAQYHKPMGEAGTLAHALQDRLDTAGDLLDGIGGRVVQAMTQYDATDMGGATDIAGAV</sequence>
<name>A0ABY8WU91_9ACTN</name>
<evidence type="ECO:0000313" key="1">
    <source>
        <dbReference type="EMBL" id="WIM99929.1"/>
    </source>
</evidence>
<organism evidence="1 2">
    <name type="scientific">Actinoplanes oblitus</name>
    <dbReference type="NCBI Taxonomy" id="3040509"/>
    <lineage>
        <taxon>Bacteria</taxon>
        <taxon>Bacillati</taxon>
        <taxon>Actinomycetota</taxon>
        <taxon>Actinomycetes</taxon>
        <taxon>Micromonosporales</taxon>
        <taxon>Micromonosporaceae</taxon>
        <taxon>Actinoplanes</taxon>
    </lineage>
</organism>
<dbReference type="EMBL" id="CP126980">
    <property type="protein sequence ID" value="WIM99929.1"/>
    <property type="molecule type" value="Genomic_DNA"/>
</dbReference>
<reference evidence="1 2" key="1">
    <citation type="submission" date="2023-06" db="EMBL/GenBank/DDBJ databases">
        <authorList>
            <person name="Yushchuk O."/>
            <person name="Binda E."/>
            <person name="Ruckert-Reed C."/>
            <person name="Fedorenko V."/>
            <person name="Kalinowski J."/>
            <person name="Marinelli F."/>
        </authorList>
    </citation>
    <scope>NUCLEOTIDE SEQUENCE [LARGE SCALE GENOMIC DNA]</scope>
    <source>
        <strain evidence="1 2">NRRL 3884</strain>
    </source>
</reference>
<gene>
    <name evidence="1" type="ORF">ACTOB_003599</name>
</gene>
<evidence type="ECO:0000313" key="2">
    <source>
        <dbReference type="Proteomes" id="UP001240150"/>
    </source>
</evidence>
<accession>A0ABY8WU91</accession>
<protein>
    <recommendedName>
        <fullName evidence="3">WXG100 family type VII secretion target</fullName>
    </recommendedName>
</protein>
<dbReference type="Proteomes" id="UP001240150">
    <property type="component" value="Chromosome"/>
</dbReference>
<proteinExistence type="predicted"/>